<sequence length="182" mass="20887">MCKDILNGNKRTSYVHTGTIAHDKTARMRTKHVGATRDVAASLLWIIIWLEQIYCGTKGSDPYYSILYLYKMLLYLAILSTASYNMISPVFSKSVFEIRPYAKKSVTVGLLVNKKILNLDFEQWLTLMCENNYNTFDTAYSLIMADVNGLPFSCRRNEFTNQYSQNYDLSYMADGPSSPKYN</sequence>
<evidence type="ECO:0000256" key="1">
    <source>
        <dbReference type="SAM" id="Phobius"/>
    </source>
</evidence>
<protein>
    <submittedName>
        <fullName evidence="2">Uncharacterized protein</fullName>
    </submittedName>
</protein>
<gene>
    <name evidence="2" type="ORF">AGLY_016645</name>
</gene>
<dbReference type="Proteomes" id="UP000475862">
    <property type="component" value="Unassembled WGS sequence"/>
</dbReference>
<keyword evidence="1" id="KW-0812">Transmembrane</keyword>
<dbReference type="EMBL" id="VYZN01000468">
    <property type="protein sequence ID" value="KAE9523014.1"/>
    <property type="molecule type" value="Genomic_DNA"/>
</dbReference>
<keyword evidence="1" id="KW-0472">Membrane</keyword>
<evidence type="ECO:0000313" key="2">
    <source>
        <dbReference type="EMBL" id="KAE9523014.1"/>
    </source>
</evidence>
<reference evidence="2 3" key="1">
    <citation type="submission" date="2019-08" db="EMBL/GenBank/DDBJ databases">
        <title>The genome of the soybean aphid Biotype 1, its phylome, world population structure and adaptation to the North American continent.</title>
        <authorList>
            <person name="Giordano R."/>
            <person name="Donthu R.K."/>
            <person name="Hernandez A.G."/>
            <person name="Wright C.L."/>
            <person name="Zimin A.V."/>
        </authorList>
    </citation>
    <scope>NUCLEOTIDE SEQUENCE [LARGE SCALE GENOMIC DNA]</scope>
    <source>
        <tissue evidence="2">Whole aphids</tissue>
    </source>
</reference>
<accession>A0A6G0SYH9</accession>
<dbReference type="AlphaFoldDB" id="A0A6G0SYH9"/>
<feature type="transmembrane region" description="Helical" evidence="1">
    <location>
        <begin position="35"/>
        <end position="54"/>
    </location>
</feature>
<proteinExistence type="predicted"/>
<organism evidence="2 3">
    <name type="scientific">Aphis glycines</name>
    <name type="common">Soybean aphid</name>
    <dbReference type="NCBI Taxonomy" id="307491"/>
    <lineage>
        <taxon>Eukaryota</taxon>
        <taxon>Metazoa</taxon>
        <taxon>Ecdysozoa</taxon>
        <taxon>Arthropoda</taxon>
        <taxon>Hexapoda</taxon>
        <taxon>Insecta</taxon>
        <taxon>Pterygota</taxon>
        <taxon>Neoptera</taxon>
        <taxon>Paraneoptera</taxon>
        <taxon>Hemiptera</taxon>
        <taxon>Sternorrhyncha</taxon>
        <taxon>Aphidomorpha</taxon>
        <taxon>Aphidoidea</taxon>
        <taxon>Aphididae</taxon>
        <taxon>Aphidini</taxon>
        <taxon>Aphis</taxon>
        <taxon>Aphis</taxon>
    </lineage>
</organism>
<feature type="transmembrane region" description="Helical" evidence="1">
    <location>
        <begin position="66"/>
        <end position="87"/>
    </location>
</feature>
<evidence type="ECO:0000313" key="3">
    <source>
        <dbReference type="Proteomes" id="UP000475862"/>
    </source>
</evidence>
<keyword evidence="3" id="KW-1185">Reference proteome</keyword>
<keyword evidence="1" id="KW-1133">Transmembrane helix</keyword>
<comment type="caution">
    <text evidence="2">The sequence shown here is derived from an EMBL/GenBank/DDBJ whole genome shotgun (WGS) entry which is preliminary data.</text>
</comment>
<name>A0A6G0SYH9_APHGL</name>